<dbReference type="Gene3D" id="3.10.105.10">
    <property type="entry name" value="Dipeptide-binding Protein, Domain 3"/>
    <property type="match status" value="1"/>
</dbReference>
<comment type="caution">
    <text evidence="6">The sequence shown here is derived from an EMBL/GenBank/DDBJ whole genome shotgun (WGS) entry which is preliminary data.</text>
</comment>
<evidence type="ECO:0000256" key="2">
    <source>
        <dbReference type="ARBA" id="ARBA00022448"/>
    </source>
</evidence>
<dbReference type="GO" id="GO:1904680">
    <property type="term" value="F:peptide transmembrane transporter activity"/>
    <property type="evidence" value="ECO:0007669"/>
    <property type="project" value="TreeGrafter"/>
</dbReference>
<evidence type="ECO:0000256" key="3">
    <source>
        <dbReference type="ARBA" id="ARBA00022729"/>
    </source>
</evidence>
<dbReference type="GO" id="GO:0015833">
    <property type="term" value="P:peptide transport"/>
    <property type="evidence" value="ECO:0007669"/>
    <property type="project" value="TreeGrafter"/>
</dbReference>
<dbReference type="Gene3D" id="3.90.76.10">
    <property type="entry name" value="Dipeptide-binding Protein, Domain 1"/>
    <property type="match status" value="1"/>
</dbReference>
<sequence length="458" mass="52181">MLSLPVTIRRFRFWLHVTQAYFIRYQIRLASFIIISILITLGVFSLWPKVSRTNIVSIGYIGSHTIESIPPEILSLVTQPLIRTNDLGQPIPALASHWTVSDDGKTYIVFLKDNLKWHDETTVDTGNISIAISNIEITALNNKAIEFKLPTAISSFPQALNKPVFKANTFYGIGEYRIVKINRSGKVVKKIILRPKNDALPIVEIKFYQTQEQVANALKIGEIKVAKIPNAGEFETWQNLSVQQETDYSQAITLFFNTQDANLASKDLRQALAYALNRSDFDGEVAHSPLSPSSWAYNESTKRYNYNTGKSKELLSKLQTENIELRLSISPGLEKIAESIKSDWEAIGLNVTPENVQSTPENFQVLLAVNELTPDPDQYALWHSTQAETNITKYNDPRIDKLLEDGMMTSDEERRKELYFDFQKSLTEDLPAIFLYHPYKYNVVYKNIEHLLEKLPDS</sequence>
<dbReference type="PIRSF" id="PIRSF002741">
    <property type="entry name" value="MppA"/>
    <property type="match status" value="1"/>
</dbReference>
<evidence type="ECO:0000313" key="6">
    <source>
        <dbReference type="EMBL" id="OGE14243.1"/>
    </source>
</evidence>
<dbReference type="PROSITE" id="PS01040">
    <property type="entry name" value="SBP_BACTERIAL_5"/>
    <property type="match status" value="1"/>
</dbReference>
<keyword evidence="4" id="KW-0812">Transmembrane</keyword>
<gene>
    <name evidence="6" type="ORF">A3G14_04360</name>
</gene>
<dbReference type="PANTHER" id="PTHR30290">
    <property type="entry name" value="PERIPLASMIC BINDING COMPONENT OF ABC TRANSPORTER"/>
    <property type="match status" value="1"/>
</dbReference>
<feature type="domain" description="Solute-binding protein family 5" evidence="5">
    <location>
        <begin position="90"/>
        <end position="123"/>
    </location>
</feature>
<dbReference type="InterPro" id="IPR039424">
    <property type="entry name" value="SBP_5"/>
</dbReference>
<protein>
    <recommendedName>
        <fullName evidence="5">Solute-binding protein family 5 domain-containing protein</fullName>
    </recommendedName>
</protein>
<evidence type="ECO:0000256" key="4">
    <source>
        <dbReference type="SAM" id="Phobius"/>
    </source>
</evidence>
<dbReference type="Gene3D" id="3.40.190.10">
    <property type="entry name" value="Periplasmic binding protein-like II"/>
    <property type="match status" value="1"/>
</dbReference>
<dbReference type="CDD" id="cd00995">
    <property type="entry name" value="PBP2_NikA_DppA_OppA_like"/>
    <property type="match status" value="1"/>
</dbReference>
<name>A0A1F5ICY3_9BACT</name>
<accession>A0A1F5ICY3</accession>
<dbReference type="GO" id="GO:0042597">
    <property type="term" value="C:periplasmic space"/>
    <property type="evidence" value="ECO:0007669"/>
    <property type="project" value="UniProtKB-ARBA"/>
</dbReference>
<dbReference type="InterPro" id="IPR023765">
    <property type="entry name" value="SBP_5_CS"/>
</dbReference>
<reference evidence="6 7" key="1">
    <citation type="journal article" date="2016" name="Nat. Commun.">
        <title>Thousands of microbial genomes shed light on interconnected biogeochemical processes in an aquifer system.</title>
        <authorList>
            <person name="Anantharaman K."/>
            <person name="Brown C.T."/>
            <person name="Hug L.A."/>
            <person name="Sharon I."/>
            <person name="Castelle C.J."/>
            <person name="Probst A.J."/>
            <person name="Thomas B.C."/>
            <person name="Singh A."/>
            <person name="Wilkins M.J."/>
            <person name="Karaoz U."/>
            <person name="Brodie E.L."/>
            <person name="Williams K.H."/>
            <person name="Hubbard S.S."/>
            <person name="Banfield J.F."/>
        </authorList>
    </citation>
    <scope>NUCLEOTIDE SEQUENCE [LARGE SCALE GENOMIC DNA]</scope>
</reference>
<evidence type="ECO:0000256" key="1">
    <source>
        <dbReference type="ARBA" id="ARBA00005695"/>
    </source>
</evidence>
<dbReference type="InterPro" id="IPR000914">
    <property type="entry name" value="SBP_5_dom"/>
</dbReference>
<dbReference type="AlphaFoldDB" id="A0A1F5ICY3"/>
<dbReference type="Proteomes" id="UP000177300">
    <property type="component" value="Unassembled WGS sequence"/>
</dbReference>
<dbReference type="GO" id="GO:0043190">
    <property type="term" value="C:ATP-binding cassette (ABC) transporter complex"/>
    <property type="evidence" value="ECO:0007669"/>
    <property type="project" value="InterPro"/>
</dbReference>
<keyword evidence="3" id="KW-0732">Signal</keyword>
<keyword evidence="4" id="KW-1133">Transmembrane helix</keyword>
<feature type="domain" description="Solute-binding protein family 5" evidence="5">
    <location>
        <begin position="134"/>
        <end position="364"/>
    </location>
</feature>
<dbReference type="InterPro" id="IPR030678">
    <property type="entry name" value="Peptide/Ni-bd"/>
</dbReference>
<evidence type="ECO:0000259" key="5">
    <source>
        <dbReference type="Pfam" id="PF00496"/>
    </source>
</evidence>
<feature type="transmembrane region" description="Helical" evidence="4">
    <location>
        <begin position="29"/>
        <end position="47"/>
    </location>
</feature>
<evidence type="ECO:0000313" key="7">
    <source>
        <dbReference type="Proteomes" id="UP000177300"/>
    </source>
</evidence>
<comment type="similarity">
    <text evidence="1">Belongs to the bacterial solute-binding protein 5 family.</text>
</comment>
<dbReference type="PANTHER" id="PTHR30290:SF9">
    <property type="entry name" value="OLIGOPEPTIDE-BINDING PROTEIN APPA"/>
    <property type="match status" value="1"/>
</dbReference>
<dbReference type="SUPFAM" id="SSF53850">
    <property type="entry name" value="Periplasmic binding protein-like II"/>
    <property type="match status" value="1"/>
</dbReference>
<keyword evidence="4" id="KW-0472">Membrane</keyword>
<dbReference type="Pfam" id="PF00496">
    <property type="entry name" value="SBP_bac_5"/>
    <property type="match status" value="2"/>
</dbReference>
<organism evidence="6 7">
    <name type="scientific">Candidatus Curtissbacteria bacterium RIFCSPLOWO2_12_FULL_38_9</name>
    <dbReference type="NCBI Taxonomy" id="1797735"/>
    <lineage>
        <taxon>Bacteria</taxon>
        <taxon>Candidatus Curtissiibacteriota</taxon>
    </lineage>
</organism>
<proteinExistence type="inferred from homology"/>
<dbReference type="EMBL" id="MFBY01000003">
    <property type="protein sequence ID" value="OGE14243.1"/>
    <property type="molecule type" value="Genomic_DNA"/>
</dbReference>
<keyword evidence="2" id="KW-0813">Transport</keyword>